<evidence type="ECO:0000256" key="4">
    <source>
        <dbReference type="ARBA" id="ARBA00022807"/>
    </source>
</evidence>
<protein>
    <recommendedName>
        <fullName evidence="5">NlpC/P60 domain-containing protein</fullName>
    </recommendedName>
</protein>
<dbReference type="InterPro" id="IPR038765">
    <property type="entry name" value="Papain-like_cys_pep_sf"/>
</dbReference>
<organism evidence="6 7">
    <name type="scientific">Mycobacteroides chelonae</name>
    <name type="common">Mycobacterium chelonae</name>
    <dbReference type="NCBI Taxonomy" id="1774"/>
    <lineage>
        <taxon>Bacteria</taxon>
        <taxon>Bacillati</taxon>
        <taxon>Actinomycetota</taxon>
        <taxon>Actinomycetes</taxon>
        <taxon>Mycobacteriales</taxon>
        <taxon>Mycobacteriaceae</taxon>
        <taxon>Mycobacteroides</taxon>
    </lineage>
</organism>
<dbReference type="EMBL" id="MLIQ01000042">
    <property type="protein sequence ID" value="OHU47141.1"/>
    <property type="molecule type" value="Genomic_DNA"/>
</dbReference>
<dbReference type="PANTHER" id="PTHR47359">
    <property type="entry name" value="PEPTIDOGLYCAN DL-ENDOPEPTIDASE CWLO"/>
    <property type="match status" value="1"/>
</dbReference>
<proteinExistence type="inferred from homology"/>
<keyword evidence="2" id="KW-0645">Protease</keyword>
<dbReference type="InterPro" id="IPR000064">
    <property type="entry name" value="NLP_P60_dom"/>
</dbReference>
<reference evidence="6 7" key="1">
    <citation type="submission" date="2016-10" db="EMBL/GenBank/DDBJ databases">
        <title>Evaluation of Human, Veterinary and Environmental Mycobacterium chelonae Isolates by Core Genome Phylogenomic Analysis, Targeted Gene Comparison, and Anti-microbial Susceptibility Patterns: A Tale of Mistaken Identities.</title>
        <authorList>
            <person name="Fogelson S.B."/>
            <person name="Camus A.C."/>
            <person name="Lorenz W."/>
            <person name="Vasireddy R."/>
            <person name="Vasireddy S."/>
            <person name="Smith T."/>
            <person name="Brown-Elliott B.A."/>
            <person name="Wallace R.J.Jr."/>
            <person name="Hasan N.A."/>
            <person name="Reischl U."/>
            <person name="Sanchez S."/>
        </authorList>
    </citation>
    <scope>NUCLEOTIDE SEQUENCE [LARGE SCALE GENOMIC DNA]</scope>
    <source>
        <strain evidence="6 7">15515</strain>
    </source>
</reference>
<dbReference type="GO" id="GO:0008234">
    <property type="term" value="F:cysteine-type peptidase activity"/>
    <property type="evidence" value="ECO:0007669"/>
    <property type="project" value="UniProtKB-KW"/>
</dbReference>
<dbReference type="SUPFAM" id="SSF54001">
    <property type="entry name" value="Cysteine proteinases"/>
    <property type="match status" value="1"/>
</dbReference>
<evidence type="ECO:0000256" key="2">
    <source>
        <dbReference type="ARBA" id="ARBA00022670"/>
    </source>
</evidence>
<dbReference type="Gene3D" id="3.90.1720.10">
    <property type="entry name" value="endopeptidase domain like (from Nostoc punctiforme)"/>
    <property type="match status" value="1"/>
</dbReference>
<feature type="domain" description="NlpC/P60" evidence="5">
    <location>
        <begin position="2"/>
        <end position="143"/>
    </location>
</feature>
<dbReference type="Proteomes" id="UP000180043">
    <property type="component" value="Unassembled WGS sequence"/>
</dbReference>
<comment type="caution">
    <text evidence="6">The sequence shown here is derived from an EMBL/GenBank/DDBJ whole genome shotgun (WGS) entry which is preliminary data.</text>
</comment>
<dbReference type="InterPro" id="IPR051794">
    <property type="entry name" value="PG_Endopeptidase_C40"/>
</dbReference>
<evidence type="ECO:0000313" key="7">
    <source>
        <dbReference type="Proteomes" id="UP000180043"/>
    </source>
</evidence>
<comment type="similarity">
    <text evidence="1">Belongs to the peptidase C40 family.</text>
</comment>
<sequence length="143" mass="15027">MASIGNELRRVANELIARGTPFAHGGGGIEGPSRGVVDGGSPADRAGDYLKEGFDAGSLAQYVIHKVFGVKIPRTTFEQRRFGTIVAGPDAGDLVYPAAYGGGYATVFLGDGTVLAATRSGELIRTEPFTPVPTNEYVRVVNR</sequence>
<evidence type="ECO:0000259" key="5">
    <source>
        <dbReference type="PROSITE" id="PS51935"/>
    </source>
</evidence>
<name>A0A1S1LFT5_MYCCH</name>
<evidence type="ECO:0000256" key="3">
    <source>
        <dbReference type="ARBA" id="ARBA00022801"/>
    </source>
</evidence>
<accession>A0A1S1LFT5</accession>
<dbReference type="GO" id="GO:0006508">
    <property type="term" value="P:proteolysis"/>
    <property type="evidence" value="ECO:0007669"/>
    <property type="project" value="UniProtKB-KW"/>
</dbReference>
<gene>
    <name evidence="6" type="ORF">BKG82_26140</name>
</gene>
<dbReference type="RefSeq" id="WP_070947759.1">
    <property type="nucleotide sequence ID" value="NZ_MLIQ01000042.1"/>
</dbReference>
<evidence type="ECO:0000256" key="1">
    <source>
        <dbReference type="ARBA" id="ARBA00007074"/>
    </source>
</evidence>
<dbReference type="AlphaFoldDB" id="A0A1S1LFT5"/>
<dbReference type="Pfam" id="PF00877">
    <property type="entry name" value="NLPC_P60"/>
    <property type="match status" value="1"/>
</dbReference>
<dbReference type="PROSITE" id="PS51935">
    <property type="entry name" value="NLPC_P60"/>
    <property type="match status" value="1"/>
</dbReference>
<keyword evidence="4" id="KW-0788">Thiol protease</keyword>
<evidence type="ECO:0000313" key="6">
    <source>
        <dbReference type="EMBL" id="OHU47141.1"/>
    </source>
</evidence>
<keyword evidence="3" id="KW-0378">Hydrolase</keyword>
<dbReference type="PANTHER" id="PTHR47359:SF3">
    <property type="entry name" value="NLP_P60 DOMAIN-CONTAINING PROTEIN-RELATED"/>
    <property type="match status" value="1"/>
</dbReference>